<reference evidence="2" key="1">
    <citation type="submission" date="2020-02" db="EMBL/GenBank/DDBJ databases">
        <authorList>
            <person name="Meier V. D."/>
        </authorList>
    </citation>
    <scope>NUCLEOTIDE SEQUENCE</scope>
    <source>
        <strain evidence="2">AVDCRST_MAG60</strain>
    </source>
</reference>
<dbReference type="EMBL" id="CADCUN010000031">
    <property type="protein sequence ID" value="CAA9373753.1"/>
    <property type="molecule type" value="Genomic_DNA"/>
</dbReference>
<accession>A0A6J4N461</accession>
<evidence type="ECO:0000313" key="2">
    <source>
        <dbReference type="EMBL" id="CAA9373753.1"/>
    </source>
</evidence>
<feature type="compositionally biased region" description="Basic and acidic residues" evidence="1">
    <location>
        <begin position="50"/>
        <end position="61"/>
    </location>
</feature>
<organism evidence="2">
    <name type="scientific">uncultured Nocardioides sp</name>
    <dbReference type="NCBI Taxonomy" id="198441"/>
    <lineage>
        <taxon>Bacteria</taxon>
        <taxon>Bacillati</taxon>
        <taxon>Actinomycetota</taxon>
        <taxon>Actinomycetes</taxon>
        <taxon>Propionibacteriales</taxon>
        <taxon>Nocardioidaceae</taxon>
        <taxon>Nocardioides</taxon>
        <taxon>environmental samples</taxon>
    </lineage>
</organism>
<evidence type="ECO:0000256" key="1">
    <source>
        <dbReference type="SAM" id="MobiDB-lite"/>
    </source>
</evidence>
<feature type="non-terminal residue" evidence="2">
    <location>
        <position position="1"/>
    </location>
</feature>
<protein>
    <submittedName>
        <fullName evidence="2">Uncharacterized protein</fullName>
    </submittedName>
</protein>
<gene>
    <name evidence="2" type="ORF">AVDCRST_MAG60-311</name>
</gene>
<feature type="non-terminal residue" evidence="2">
    <location>
        <position position="61"/>
    </location>
</feature>
<dbReference type="AlphaFoldDB" id="A0A6J4N461"/>
<feature type="compositionally biased region" description="Basic and acidic residues" evidence="1">
    <location>
        <begin position="29"/>
        <end position="43"/>
    </location>
</feature>
<proteinExistence type="predicted"/>
<feature type="region of interest" description="Disordered" evidence="1">
    <location>
        <begin position="1"/>
        <end position="61"/>
    </location>
</feature>
<sequence>ATTADRPGSPPGPRRWRVDVPGTRISRGQPDDGRRHLGDDRPGRGRPRRRPDDRGGRETRV</sequence>
<name>A0A6J4N461_9ACTN</name>